<gene>
    <name evidence="2" type="ORF">SPARVUS_LOCUS12983786</name>
</gene>
<evidence type="ECO:0000313" key="3">
    <source>
        <dbReference type="Proteomes" id="UP001162483"/>
    </source>
</evidence>
<keyword evidence="3" id="KW-1185">Reference proteome</keyword>
<accession>A0ABN9FZM9</accession>
<name>A0ABN9FZM9_9NEOB</name>
<evidence type="ECO:0000313" key="2">
    <source>
        <dbReference type="EMBL" id="CAI9601440.1"/>
    </source>
</evidence>
<protein>
    <submittedName>
        <fullName evidence="2">Uncharacterized protein</fullName>
    </submittedName>
</protein>
<dbReference type="EMBL" id="CATNWA010017570">
    <property type="protein sequence ID" value="CAI9601440.1"/>
    <property type="molecule type" value="Genomic_DNA"/>
</dbReference>
<dbReference type="Proteomes" id="UP001162483">
    <property type="component" value="Unassembled WGS sequence"/>
</dbReference>
<evidence type="ECO:0000256" key="1">
    <source>
        <dbReference type="SAM" id="MobiDB-lite"/>
    </source>
</evidence>
<proteinExistence type="predicted"/>
<feature type="compositionally biased region" description="Basic and acidic residues" evidence="1">
    <location>
        <begin position="11"/>
        <end position="25"/>
    </location>
</feature>
<reference evidence="2" key="1">
    <citation type="submission" date="2023-05" db="EMBL/GenBank/DDBJ databases">
        <authorList>
            <person name="Stuckert A."/>
        </authorList>
    </citation>
    <scope>NUCLEOTIDE SEQUENCE</scope>
</reference>
<comment type="caution">
    <text evidence="2">The sequence shown here is derived from an EMBL/GenBank/DDBJ whole genome shotgun (WGS) entry which is preliminary data.</text>
</comment>
<feature type="region of interest" description="Disordered" evidence="1">
    <location>
        <begin position="1"/>
        <end position="25"/>
    </location>
</feature>
<organism evidence="2 3">
    <name type="scientific">Staurois parvus</name>
    <dbReference type="NCBI Taxonomy" id="386267"/>
    <lineage>
        <taxon>Eukaryota</taxon>
        <taxon>Metazoa</taxon>
        <taxon>Chordata</taxon>
        <taxon>Craniata</taxon>
        <taxon>Vertebrata</taxon>
        <taxon>Euteleostomi</taxon>
        <taxon>Amphibia</taxon>
        <taxon>Batrachia</taxon>
        <taxon>Anura</taxon>
        <taxon>Neobatrachia</taxon>
        <taxon>Ranoidea</taxon>
        <taxon>Ranidae</taxon>
        <taxon>Staurois</taxon>
    </lineage>
</organism>
<sequence length="66" mass="7574">MVSPPLPMRHCKADSYKHDSQKQRHDGTCGFSTAGGPQFDTCSRVSSFRKYNIYNVCVIFRPKMIF</sequence>